<dbReference type="OrthoDB" id="7271010at2"/>
<geneLocation type="plasmid" evidence="3">
    <name>pkb14400_2</name>
</geneLocation>
<proteinExistence type="predicted"/>
<keyword evidence="3" id="KW-1185">Reference proteome</keyword>
<evidence type="ECO:0000313" key="2">
    <source>
        <dbReference type="EMBL" id="AOX18654.1"/>
    </source>
</evidence>
<gene>
    <name evidence="2" type="ORF">A0U89_15200</name>
</gene>
<dbReference type="RefSeq" id="WP_070404117.1">
    <property type="nucleotide sequence ID" value="NZ_BJVW01000032.1"/>
</dbReference>
<organism evidence="2 3">
    <name type="scientific">Kozakia baliensis</name>
    <dbReference type="NCBI Taxonomy" id="153496"/>
    <lineage>
        <taxon>Bacteria</taxon>
        <taxon>Pseudomonadati</taxon>
        <taxon>Pseudomonadota</taxon>
        <taxon>Alphaproteobacteria</taxon>
        <taxon>Acetobacterales</taxon>
        <taxon>Acetobacteraceae</taxon>
        <taxon>Kozakia</taxon>
    </lineage>
</organism>
<keyword evidence="2" id="KW-0614">Plasmid</keyword>
<evidence type="ECO:0000256" key="1">
    <source>
        <dbReference type="SAM" id="MobiDB-lite"/>
    </source>
</evidence>
<sequence>MKKTNLPPIASELTPRPKADLSKLRSPISASDQQVEENSRRLGAHWGATTSLDLPRSVPMASLRIVIPEYVDRDLALKAAEDRVTKQYLVLKALSDAGFRVDPQDLVEDKRKLRGR</sequence>
<dbReference type="AlphaFoldDB" id="A0A1D8UYF3"/>
<feature type="region of interest" description="Disordered" evidence="1">
    <location>
        <begin position="1"/>
        <end position="42"/>
    </location>
</feature>
<reference evidence="2 3" key="1">
    <citation type="journal article" date="2016" name="Microb. Cell Fact.">
        <title>Dissection of exopolysaccharide biosynthesis in Kozakia baliensis.</title>
        <authorList>
            <person name="Brandt J.U."/>
            <person name="Jakob F."/>
            <person name="Behr J."/>
            <person name="Geissler A.J."/>
            <person name="Vogel R.F."/>
        </authorList>
    </citation>
    <scope>NUCLEOTIDE SEQUENCE [LARGE SCALE GENOMIC DNA]</scope>
    <source>
        <strain evidence="2 3">DSM 14400</strain>
        <plasmid evidence="3">Plasmid pkb14400_2</plasmid>
    </source>
</reference>
<evidence type="ECO:0000313" key="3">
    <source>
        <dbReference type="Proteomes" id="UP000179145"/>
    </source>
</evidence>
<dbReference type="KEGG" id="kba:A0U89_15200"/>
<name>A0A1D8UYF3_9PROT</name>
<protein>
    <submittedName>
        <fullName evidence="2">Uncharacterized protein</fullName>
    </submittedName>
</protein>
<dbReference type="Proteomes" id="UP000179145">
    <property type="component" value="Plasmid pKB14400_2"/>
</dbReference>
<accession>A0A1D8UYF3</accession>
<dbReference type="EMBL" id="CP014676">
    <property type="protein sequence ID" value="AOX18654.1"/>
    <property type="molecule type" value="Genomic_DNA"/>
</dbReference>